<dbReference type="Pfam" id="PF02397">
    <property type="entry name" value="Bac_transf"/>
    <property type="match status" value="1"/>
</dbReference>
<evidence type="ECO:0000313" key="11">
    <source>
        <dbReference type="Proteomes" id="UP000023772"/>
    </source>
</evidence>
<evidence type="ECO:0000256" key="3">
    <source>
        <dbReference type="ARBA" id="ARBA00022679"/>
    </source>
</evidence>
<evidence type="ECO:0000256" key="6">
    <source>
        <dbReference type="ARBA" id="ARBA00023136"/>
    </source>
</evidence>
<feature type="transmembrane region" description="Helical" evidence="7">
    <location>
        <begin position="49"/>
        <end position="69"/>
    </location>
</feature>
<evidence type="ECO:0000259" key="8">
    <source>
        <dbReference type="Pfam" id="PF02397"/>
    </source>
</evidence>
<evidence type="ECO:0000256" key="4">
    <source>
        <dbReference type="ARBA" id="ARBA00022692"/>
    </source>
</evidence>
<dbReference type="OrthoDB" id="9808602at2"/>
<evidence type="ECO:0000313" key="9">
    <source>
        <dbReference type="EMBL" id="AHW60139.1"/>
    </source>
</evidence>
<name>X5DGD8_9BACT</name>
<feature type="transmembrane region" description="Helical" evidence="7">
    <location>
        <begin position="114"/>
        <end position="136"/>
    </location>
</feature>
<keyword evidence="5 7" id="KW-1133">Transmembrane helix</keyword>
<keyword evidence="3 10" id="KW-0808">Transferase</keyword>
<evidence type="ECO:0000256" key="1">
    <source>
        <dbReference type="ARBA" id="ARBA00004141"/>
    </source>
</evidence>
<dbReference type="PANTHER" id="PTHR30576">
    <property type="entry name" value="COLANIC BIOSYNTHESIS UDP-GLUCOSE LIPID CARRIER TRANSFERASE"/>
    <property type="match status" value="1"/>
</dbReference>
<dbReference type="EMBL" id="FOHT01000004">
    <property type="protein sequence ID" value="SES99367.1"/>
    <property type="molecule type" value="Genomic_DNA"/>
</dbReference>
<feature type="transmembrane region" description="Helical" evidence="7">
    <location>
        <begin position="12"/>
        <end position="29"/>
    </location>
</feature>
<dbReference type="Pfam" id="PF13727">
    <property type="entry name" value="CoA_binding_3"/>
    <property type="match status" value="1"/>
</dbReference>
<reference evidence="10 12" key="2">
    <citation type="submission" date="2016-10" db="EMBL/GenBank/DDBJ databases">
        <authorList>
            <person name="de Groot N.N."/>
        </authorList>
    </citation>
    <scope>NUCLEOTIDE SEQUENCE [LARGE SCALE GENOMIC DNA]</scope>
    <source>
        <strain evidence="10 12">DSM 25947</strain>
    </source>
</reference>
<evidence type="ECO:0000313" key="12">
    <source>
        <dbReference type="Proteomes" id="UP000181981"/>
    </source>
</evidence>
<dbReference type="PANTHER" id="PTHR30576:SF0">
    <property type="entry name" value="UNDECAPRENYL-PHOSPHATE N-ACETYLGALACTOSAMINYL 1-PHOSPHATE TRANSFERASE-RELATED"/>
    <property type="match status" value="1"/>
</dbReference>
<dbReference type="KEGG" id="dori:FH5T_12365"/>
<dbReference type="RefSeq" id="WP_038558739.1">
    <property type="nucleotide sequence ID" value="NZ_FOHT01000004.1"/>
</dbReference>
<dbReference type="NCBIfam" id="TIGR03025">
    <property type="entry name" value="EPS_sugtrans"/>
    <property type="match status" value="1"/>
</dbReference>
<comment type="similarity">
    <text evidence="2">Belongs to the bacterial sugar transferase family.</text>
</comment>
<keyword evidence="6 7" id="KW-0472">Membrane</keyword>
<comment type="subcellular location">
    <subcellularLocation>
        <location evidence="1">Membrane</location>
        <topology evidence="1">Multi-pass membrane protein</topology>
    </subcellularLocation>
</comment>
<organism evidence="10 12">
    <name type="scientific">Draconibacterium orientale</name>
    <dbReference type="NCBI Taxonomy" id="1168034"/>
    <lineage>
        <taxon>Bacteria</taxon>
        <taxon>Pseudomonadati</taxon>
        <taxon>Bacteroidota</taxon>
        <taxon>Bacteroidia</taxon>
        <taxon>Marinilabiliales</taxon>
        <taxon>Prolixibacteraceae</taxon>
        <taxon>Draconibacterium</taxon>
    </lineage>
</organism>
<dbReference type="GO" id="GO:0016020">
    <property type="term" value="C:membrane"/>
    <property type="evidence" value="ECO:0007669"/>
    <property type="project" value="UniProtKB-SubCell"/>
</dbReference>
<dbReference type="HOGENOM" id="CLU_024920_0_0_10"/>
<evidence type="ECO:0000313" key="10">
    <source>
        <dbReference type="EMBL" id="SES99367.1"/>
    </source>
</evidence>
<dbReference type="InterPro" id="IPR003362">
    <property type="entry name" value="Bact_transf"/>
</dbReference>
<accession>X5DGD8</accession>
<dbReference type="STRING" id="1168034.FH5T_12365"/>
<dbReference type="eggNOG" id="COG2148">
    <property type="taxonomic scope" value="Bacteria"/>
</dbReference>
<dbReference type="EMBL" id="CP007451">
    <property type="protein sequence ID" value="AHW60139.1"/>
    <property type="molecule type" value="Genomic_DNA"/>
</dbReference>
<feature type="domain" description="Bacterial sugar transferase" evidence="8">
    <location>
        <begin position="285"/>
        <end position="467"/>
    </location>
</feature>
<feature type="transmembrane region" description="Helical" evidence="7">
    <location>
        <begin position="287"/>
        <end position="311"/>
    </location>
</feature>
<sequence>MNKSRQTANYLFFDFIAAALAWAAFFVYRKEIIEPQHFNGWDVPFELTPQFYLGLLIIPAFWITFYYIVGFYNNIYRRSRLLELGQTFFTSVVGVVVIFFVFLLDDWIGSYKNYYNLVFTLFSMHFSLTYISRLILTTQTIHKIHHRKIGFNTLIIGSNEKAVKLYNEMTSQVWPAGNKFVGFIELEENSDSVLGEQLPMLGHLKDILNVLDKEQIEEVILALETSEHNKLSEILTIIENRQITIWGIPDLYDLLSGITKTNTIFGSPLIKISNGLMPGWQQNTKRLLDVLLSVIAIIMFLPLFIVLAIIIKTTSKGPIIYKQERIGRYGKPFYIYKLRSMVDGAENGSPALSSENDSRITPIGRFLRKTHLDEIPQFFNVITGSMSLVGPRPEREYYIKQIIKRAPHYTHLHKLRPGITSWGQVKCGYASNIDEMLERLTYDMMYLKNISLYIDFKILIYTILVSVKGNGK</sequence>
<feature type="transmembrane region" description="Helical" evidence="7">
    <location>
        <begin position="81"/>
        <end position="102"/>
    </location>
</feature>
<gene>
    <name evidence="9" type="ORF">FH5T_12365</name>
    <name evidence="10" type="ORF">SAMN05444285_104129</name>
</gene>
<keyword evidence="11" id="KW-1185">Reference proteome</keyword>
<evidence type="ECO:0000256" key="2">
    <source>
        <dbReference type="ARBA" id="ARBA00006464"/>
    </source>
</evidence>
<protein>
    <submittedName>
        <fullName evidence="10">Exopolysaccharide biosynthesis polyprenyl glycosylphosphotransferase</fullName>
    </submittedName>
    <submittedName>
        <fullName evidence="9">Glycosyl transferase</fullName>
    </submittedName>
</protein>
<evidence type="ECO:0000256" key="7">
    <source>
        <dbReference type="SAM" id="Phobius"/>
    </source>
</evidence>
<reference evidence="9 11" key="1">
    <citation type="submission" date="2014-03" db="EMBL/GenBank/DDBJ databases">
        <title>Complete genome sequence of a deeply braunched marine Bacteroidia bacterium Draconibacterium orientale type strain FH5T.</title>
        <authorList>
            <person name="Li X."/>
            <person name="Wang X."/>
            <person name="Xie Z."/>
            <person name="Du Z."/>
            <person name="Chen G."/>
        </authorList>
    </citation>
    <scope>NUCLEOTIDE SEQUENCE [LARGE SCALE GENOMIC DNA]</scope>
    <source>
        <strain evidence="9 11">FH5</strain>
    </source>
</reference>
<dbReference type="Proteomes" id="UP000181981">
    <property type="component" value="Unassembled WGS sequence"/>
</dbReference>
<dbReference type="InterPro" id="IPR017475">
    <property type="entry name" value="EPS_sugar_tfrase"/>
</dbReference>
<evidence type="ECO:0000256" key="5">
    <source>
        <dbReference type="ARBA" id="ARBA00022989"/>
    </source>
</evidence>
<dbReference type="AlphaFoldDB" id="X5DGD8"/>
<dbReference type="Gene3D" id="3.40.50.720">
    <property type="entry name" value="NAD(P)-binding Rossmann-like Domain"/>
    <property type="match status" value="1"/>
</dbReference>
<dbReference type="Proteomes" id="UP000023772">
    <property type="component" value="Chromosome"/>
</dbReference>
<proteinExistence type="inferred from homology"/>
<dbReference type="GO" id="GO:0016780">
    <property type="term" value="F:phosphotransferase activity, for other substituted phosphate groups"/>
    <property type="evidence" value="ECO:0007669"/>
    <property type="project" value="TreeGrafter"/>
</dbReference>
<keyword evidence="4 7" id="KW-0812">Transmembrane</keyword>